<dbReference type="EMBL" id="BAABGX010000001">
    <property type="protein sequence ID" value="GAA4299590.1"/>
    <property type="molecule type" value="Genomic_DNA"/>
</dbReference>
<protein>
    <recommendedName>
        <fullName evidence="2">Lin1244/Lin1753-like N-terminal domain-containing protein</fullName>
    </recommendedName>
</protein>
<dbReference type="Pfam" id="PF14297">
    <property type="entry name" value="Lin1244_N"/>
    <property type="match status" value="1"/>
</dbReference>
<feature type="domain" description="Lin1244/Lin1753-like N-terminal" evidence="2">
    <location>
        <begin position="7"/>
        <end position="91"/>
    </location>
</feature>
<name>A0ABP8FBE4_9BACT</name>
<feature type="region of interest" description="Disordered" evidence="1">
    <location>
        <begin position="123"/>
        <end position="144"/>
    </location>
</feature>
<organism evidence="3 4">
    <name type="scientific">Nibribacter koreensis</name>
    <dbReference type="NCBI Taxonomy" id="1084519"/>
    <lineage>
        <taxon>Bacteria</taxon>
        <taxon>Pseudomonadati</taxon>
        <taxon>Bacteroidota</taxon>
        <taxon>Cytophagia</taxon>
        <taxon>Cytophagales</taxon>
        <taxon>Hymenobacteraceae</taxon>
        <taxon>Nibribacter</taxon>
    </lineage>
</organism>
<dbReference type="Proteomes" id="UP001501844">
    <property type="component" value="Unassembled WGS sequence"/>
</dbReference>
<reference evidence="4" key="1">
    <citation type="journal article" date="2019" name="Int. J. Syst. Evol. Microbiol.">
        <title>The Global Catalogue of Microorganisms (GCM) 10K type strain sequencing project: providing services to taxonomists for standard genome sequencing and annotation.</title>
        <authorList>
            <consortium name="The Broad Institute Genomics Platform"/>
            <consortium name="The Broad Institute Genome Sequencing Center for Infectious Disease"/>
            <person name="Wu L."/>
            <person name="Ma J."/>
        </authorList>
    </citation>
    <scope>NUCLEOTIDE SEQUENCE [LARGE SCALE GENOMIC DNA]</scope>
    <source>
        <strain evidence="4">JCM 17917</strain>
    </source>
</reference>
<dbReference type="RefSeq" id="WP_345162763.1">
    <property type="nucleotide sequence ID" value="NZ_BAABGX010000001.1"/>
</dbReference>
<feature type="compositionally biased region" description="Basic and acidic residues" evidence="1">
    <location>
        <begin position="133"/>
        <end position="144"/>
    </location>
</feature>
<proteinExistence type="predicted"/>
<evidence type="ECO:0000313" key="4">
    <source>
        <dbReference type="Proteomes" id="UP001501844"/>
    </source>
</evidence>
<evidence type="ECO:0000259" key="2">
    <source>
        <dbReference type="Pfam" id="PF14297"/>
    </source>
</evidence>
<gene>
    <name evidence="3" type="ORF">GCM10023183_09010</name>
</gene>
<evidence type="ECO:0000313" key="3">
    <source>
        <dbReference type="EMBL" id="GAA4299590.1"/>
    </source>
</evidence>
<dbReference type="InterPro" id="IPR025400">
    <property type="entry name" value="Lin1244/Lin1753-like_N"/>
</dbReference>
<evidence type="ECO:0000256" key="1">
    <source>
        <dbReference type="SAM" id="MobiDB-lite"/>
    </source>
</evidence>
<sequence length="229" mass="25624">MAKEAYYFSHDANARHDDRILELRSEFGWEGYGLYWAIVETLRDCSNYSYPSNARAGLALSLSIDKSKLEHFLNTAISLGLFIEKEGAIYSESLMRRMEDVDAKRRLRAEAGRKGGIAKAKLKHSSGKSLAKPSKEKKEKESKTEYTTSVFLTDSEYGTLVEKHGKEKTDWMLAKLSNHKLASGKSYKSDYGAINSWVVDAADKGYRSKLLPAYSSGAIQNGPLQGMIM</sequence>
<comment type="caution">
    <text evidence="3">The sequence shown here is derived from an EMBL/GenBank/DDBJ whole genome shotgun (WGS) entry which is preliminary data.</text>
</comment>
<accession>A0ABP8FBE4</accession>
<keyword evidence="4" id="KW-1185">Reference proteome</keyword>